<evidence type="ECO:0000259" key="14">
    <source>
        <dbReference type="Pfam" id="PF00275"/>
    </source>
</evidence>
<feature type="binding site" evidence="13">
    <location>
        <position position="315"/>
    </location>
    <ligand>
        <name>UDP-N-acetyl-alpha-D-glucosamine</name>
        <dbReference type="ChEBI" id="CHEBI:57705"/>
    </ligand>
</feature>
<evidence type="ECO:0000256" key="11">
    <source>
        <dbReference type="ARBA" id="ARBA00038367"/>
    </source>
</evidence>
<keyword evidence="4 13" id="KW-0132">Cell division</keyword>
<evidence type="ECO:0000256" key="1">
    <source>
        <dbReference type="ARBA" id="ARBA00004496"/>
    </source>
</evidence>
<feature type="modified residue" description="2-(S-cysteinyl)pyruvic acid O-phosphothioketal" evidence="13">
    <location>
        <position position="125"/>
    </location>
</feature>
<evidence type="ECO:0000256" key="10">
    <source>
        <dbReference type="ARBA" id="ARBA00023317"/>
    </source>
</evidence>
<dbReference type="GO" id="GO:0005737">
    <property type="term" value="C:cytoplasm"/>
    <property type="evidence" value="ECO:0007669"/>
    <property type="project" value="UniProtKB-SubCell"/>
</dbReference>
<feature type="active site" description="Proton donor" evidence="13">
    <location>
        <position position="125"/>
    </location>
</feature>
<keyword evidence="16" id="KW-1185">Reference proteome</keyword>
<comment type="function">
    <text evidence="13">Cell wall formation. Adds enolpyruvyl to UDP-N-acetylglucosamine.</text>
</comment>
<evidence type="ECO:0000313" key="16">
    <source>
        <dbReference type="Proteomes" id="UP000278222"/>
    </source>
</evidence>
<name>A0A3N1MBK6_9PROT</name>
<evidence type="ECO:0000256" key="2">
    <source>
        <dbReference type="ARBA" id="ARBA00004752"/>
    </source>
</evidence>
<dbReference type="NCBIfam" id="TIGR01072">
    <property type="entry name" value="murA"/>
    <property type="match status" value="1"/>
</dbReference>
<keyword evidence="8 13" id="KW-0131">Cell cycle</keyword>
<feature type="domain" description="Enolpyruvate transferase" evidence="14">
    <location>
        <begin position="7"/>
        <end position="416"/>
    </location>
</feature>
<dbReference type="GO" id="GO:0071555">
    <property type="term" value="P:cell wall organization"/>
    <property type="evidence" value="ECO:0007669"/>
    <property type="project" value="UniProtKB-KW"/>
</dbReference>
<comment type="pathway">
    <text evidence="2 13">Cell wall biogenesis; peptidoglycan biosynthesis.</text>
</comment>
<keyword evidence="7 13" id="KW-0573">Peptidoglycan synthesis</keyword>
<dbReference type="PANTHER" id="PTHR43783">
    <property type="entry name" value="UDP-N-ACETYLGLUCOSAMINE 1-CARBOXYVINYLTRANSFERASE"/>
    <property type="match status" value="1"/>
</dbReference>
<comment type="catalytic activity">
    <reaction evidence="12 13">
        <text>phosphoenolpyruvate + UDP-N-acetyl-alpha-D-glucosamine = UDP-N-acetyl-3-O-(1-carboxyvinyl)-alpha-D-glucosamine + phosphate</text>
        <dbReference type="Rhea" id="RHEA:18681"/>
        <dbReference type="ChEBI" id="CHEBI:43474"/>
        <dbReference type="ChEBI" id="CHEBI:57705"/>
        <dbReference type="ChEBI" id="CHEBI:58702"/>
        <dbReference type="ChEBI" id="CHEBI:68483"/>
        <dbReference type="EC" id="2.5.1.7"/>
    </reaction>
</comment>
<dbReference type="InterPro" id="IPR001986">
    <property type="entry name" value="Enolpyruvate_Tfrase_dom"/>
</dbReference>
<keyword evidence="10 13" id="KW-0670">Pyruvate</keyword>
<dbReference type="GO" id="GO:0008760">
    <property type="term" value="F:UDP-N-acetylglucosamine 1-carboxyvinyltransferase activity"/>
    <property type="evidence" value="ECO:0007669"/>
    <property type="project" value="UniProtKB-UniRule"/>
</dbReference>
<comment type="caution">
    <text evidence="13">Lacks conserved residue(s) required for the propagation of feature annotation.</text>
</comment>
<dbReference type="EC" id="2.5.1.7" evidence="13"/>
<keyword evidence="9 13" id="KW-0961">Cell wall biogenesis/degradation</keyword>
<accession>A0A3N1MBK6</accession>
<dbReference type="InterPro" id="IPR005750">
    <property type="entry name" value="UDP_GlcNAc_COvinyl_MurA"/>
</dbReference>
<evidence type="ECO:0000256" key="13">
    <source>
        <dbReference type="HAMAP-Rule" id="MF_00111"/>
    </source>
</evidence>
<evidence type="ECO:0000256" key="7">
    <source>
        <dbReference type="ARBA" id="ARBA00022984"/>
    </source>
</evidence>
<keyword evidence="6 13" id="KW-0133">Cell shape</keyword>
<evidence type="ECO:0000256" key="9">
    <source>
        <dbReference type="ARBA" id="ARBA00023316"/>
    </source>
</evidence>
<dbReference type="GO" id="GO:0051301">
    <property type="term" value="P:cell division"/>
    <property type="evidence" value="ECO:0007669"/>
    <property type="project" value="UniProtKB-KW"/>
</dbReference>
<feature type="binding site" evidence="13">
    <location>
        <position position="337"/>
    </location>
    <ligand>
        <name>UDP-N-acetyl-alpha-D-glucosamine</name>
        <dbReference type="ChEBI" id="CHEBI:57705"/>
    </ligand>
</feature>
<dbReference type="GO" id="GO:0019277">
    <property type="term" value="P:UDP-N-acetylgalactosamine biosynthetic process"/>
    <property type="evidence" value="ECO:0007669"/>
    <property type="project" value="InterPro"/>
</dbReference>
<comment type="similarity">
    <text evidence="11 13">Belongs to the EPSP synthase family. MurA subfamily.</text>
</comment>
<evidence type="ECO:0000256" key="6">
    <source>
        <dbReference type="ARBA" id="ARBA00022960"/>
    </source>
</evidence>
<evidence type="ECO:0000256" key="4">
    <source>
        <dbReference type="ARBA" id="ARBA00022618"/>
    </source>
</evidence>
<gene>
    <name evidence="13" type="primary">murA</name>
    <name evidence="15" type="ORF">EDC65_0289</name>
</gene>
<evidence type="ECO:0000256" key="12">
    <source>
        <dbReference type="ARBA" id="ARBA00047527"/>
    </source>
</evidence>
<dbReference type="Gene3D" id="3.65.10.10">
    <property type="entry name" value="Enolpyruvate transferase domain"/>
    <property type="match status" value="2"/>
</dbReference>
<dbReference type="SUPFAM" id="SSF55205">
    <property type="entry name" value="EPT/RTPC-like"/>
    <property type="match status" value="1"/>
</dbReference>
<dbReference type="InterPro" id="IPR050068">
    <property type="entry name" value="MurA_subfamily"/>
</dbReference>
<keyword evidence="5 13" id="KW-0808">Transferase</keyword>
<evidence type="ECO:0000256" key="3">
    <source>
        <dbReference type="ARBA" id="ARBA00022490"/>
    </source>
</evidence>
<dbReference type="InterPro" id="IPR013792">
    <property type="entry name" value="RNA3'P_cycl/enolpyr_Trfase_a/b"/>
</dbReference>
<evidence type="ECO:0000256" key="5">
    <source>
        <dbReference type="ARBA" id="ARBA00022679"/>
    </source>
</evidence>
<dbReference type="FunFam" id="3.65.10.10:FF:000001">
    <property type="entry name" value="UDP-N-acetylglucosamine 1-carboxyvinyltransferase"/>
    <property type="match status" value="1"/>
</dbReference>
<dbReference type="CDD" id="cd01555">
    <property type="entry name" value="UdpNAET"/>
    <property type="match status" value="1"/>
</dbReference>
<comment type="caution">
    <text evidence="15">The sequence shown here is derived from an EMBL/GenBank/DDBJ whole genome shotgun (WGS) entry which is preliminary data.</text>
</comment>
<dbReference type="PANTHER" id="PTHR43783:SF1">
    <property type="entry name" value="UDP-N-ACETYLGLUCOSAMINE 1-CARBOXYVINYLTRANSFERASE"/>
    <property type="match status" value="1"/>
</dbReference>
<dbReference type="GO" id="GO:0009252">
    <property type="term" value="P:peptidoglycan biosynthetic process"/>
    <property type="evidence" value="ECO:0007669"/>
    <property type="project" value="UniProtKB-UniRule"/>
</dbReference>
<dbReference type="AlphaFoldDB" id="A0A3N1MBK6"/>
<dbReference type="UniPathway" id="UPA00219"/>
<feature type="binding site" evidence="13">
    <location>
        <begin position="22"/>
        <end position="23"/>
    </location>
    <ligand>
        <name>phosphoenolpyruvate</name>
        <dbReference type="ChEBI" id="CHEBI:58702"/>
    </ligand>
</feature>
<evidence type="ECO:0000313" key="15">
    <source>
        <dbReference type="EMBL" id="ROQ01113.1"/>
    </source>
</evidence>
<dbReference type="InterPro" id="IPR036968">
    <property type="entry name" value="Enolpyruvate_Tfrase_sf"/>
</dbReference>
<dbReference type="RefSeq" id="WP_123687912.1">
    <property type="nucleotide sequence ID" value="NZ_AP019700.1"/>
</dbReference>
<dbReference type="Proteomes" id="UP000278222">
    <property type="component" value="Unassembled WGS sequence"/>
</dbReference>
<comment type="subcellular location">
    <subcellularLocation>
        <location evidence="1 13">Cytoplasm</location>
    </subcellularLocation>
</comment>
<proteinExistence type="inferred from homology"/>
<feature type="binding site" evidence="13">
    <location>
        <begin position="130"/>
        <end position="134"/>
    </location>
    <ligand>
        <name>UDP-N-acetyl-alpha-D-glucosamine</name>
        <dbReference type="ChEBI" id="CHEBI:57705"/>
    </ligand>
</feature>
<dbReference type="EMBL" id="RJKX01000011">
    <property type="protein sequence ID" value="ROQ01113.1"/>
    <property type="molecule type" value="Genomic_DNA"/>
</dbReference>
<organism evidence="15 16">
    <name type="scientific">Stella humosa</name>
    <dbReference type="NCBI Taxonomy" id="94"/>
    <lineage>
        <taxon>Bacteria</taxon>
        <taxon>Pseudomonadati</taxon>
        <taxon>Pseudomonadota</taxon>
        <taxon>Alphaproteobacteria</taxon>
        <taxon>Rhodospirillales</taxon>
        <taxon>Stellaceae</taxon>
        <taxon>Stella</taxon>
    </lineage>
</organism>
<dbReference type="Pfam" id="PF00275">
    <property type="entry name" value="EPSP_synthase"/>
    <property type="match status" value="1"/>
</dbReference>
<feature type="binding site" evidence="13">
    <location>
        <position position="101"/>
    </location>
    <ligand>
        <name>UDP-N-acetyl-alpha-D-glucosamine</name>
        <dbReference type="ChEBI" id="CHEBI:57705"/>
    </ligand>
</feature>
<evidence type="ECO:0000256" key="8">
    <source>
        <dbReference type="ARBA" id="ARBA00023306"/>
    </source>
</evidence>
<dbReference type="NCBIfam" id="NF006873">
    <property type="entry name" value="PRK09369.1"/>
    <property type="match status" value="1"/>
</dbReference>
<keyword evidence="3 13" id="KW-0963">Cytoplasm</keyword>
<dbReference type="OrthoDB" id="9803760at2"/>
<sequence>MDKIRIRGGRPLHGQIPISGAKNATLPLMAASLLTDGTLTLSNVPHLADIATMASLLAQHGVSVGIDGAAPGGGHTGRVMALQAGTITSTTAPYDLVRKMRASVLVLGPLVAREGRARVSLPGGCAIGTRPVDLHLKGLERLGAKVELTAGYIEASAPGGLVGAEIVFPFVSVGATENLLMAATLARGETVLLNAAREPEIVDLAECLSAMGADIEGAGTDRIRIRGKDRLHGAAHTVISDRIETGTYMMAVAITDGDVELIGGRLDLVRSVADALTPAGLTVEETARGIRVRRANGRLTGIDVMTEPYPGFPTDLQAQLMALMSTAGGAAMITETIFENRFMHVPELTRMGANINVHHASALVRGVPRLTGAPVMATDLRASVSLVLAGLAAEGDTILSRVYHLDRGYERVEEKLAACGAEVERIRES</sequence>
<reference evidence="15 16" key="1">
    <citation type="submission" date="2018-11" db="EMBL/GenBank/DDBJ databases">
        <title>Genomic Encyclopedia of Type Strains, Phase IV (KMG-IV): sequencing the most valuable type-strain genomes for metagenomic binning, comparative biology and taxonomic classification.</title>
        <authorList>
            <person name="Goeker M."/>
        </authorList>
    </citation>
    <scope>NUCLEOTIDE SEQUENCE [LARGE SCALE GENOMIC DNA]</scope>
    <source>
        <strain evidence="15 16">DSM 5900</strain>
    </source>
</reference>
<dbReference type="GO" id="GO:0008360">
    <property type="term" value="P:regulation of cell shape"/>
    <property type="evidence" value="ECO:0007669"/>
    <property type="project" value="UniProtKB-KW"/>
</dbReference>
<protein>
    <recommendedName>
        <fullName evidence="13">UDP-N-acetylglucosamine 1-carboxyvinyltransferase</fullName>
        <ecNumber evidence="13">2.5.1.7</ecNumber>
    </recommendedName>
    <alternativeName>
        <fullName evidence="13">Enoylpyruvate transferase</fullName>
    </alternativeName>
    <alternativeName>
        <fullName evidence="13">UDP-N-acetylglucosamine enolpyruvyl transferase</fullName>
        <shortName evidence="13">EPT</shortName>
    </alternativeName>
</protein>
<dbReference type="HAMAP" id="MF_00111">
    <property type="entry name" value="MurA"/>
    <property type="match status" value="1"/>
</dbReference>